<evidence type="ECO:0000256" key="2">
    <source>
        <dbReference type="ARBA" id="ARBA00004489"/>
    </source>
</evidence>
<keyword evidence="7" id="KW-0963">Cytoplasm</keyword>
<dbReference type="EnsemblMetazoa" id="SCAU002759-RA">
    <property type="protein sequence ID" value="SCAU002759-PA"/>
    <property type="gene ID" value="SCAU002759"/>
</dbReference>
<sequence>MDPSALQNMDRDALKKQIENMKYQASMERWPLSKSIAEMRAFVEENEKNDPLINAPDKKNNPWAEKGKCVIM</sequence>
<dbReference type="FunFam" id="4.10.260.10:FF:000006">
    <property type="entry name" value="Guanine nucleotide-binding protein subunit gamma"/>
    <property type="match status" value="1"/>
</dbReference>
<dbReference type="Proteomes" id="UP000095300">
    <property type="component" value="Unassembled WGS sequence"/>
</dbReference>
<dbReference type="SUPFAM" id="SSF48670">
    <property type="entry name" value="Transducin (heterotrimeric G protein), gamma chain"/>
    <property type="match status" value="1"/>
</dbReference>
<dbReference type="EnsemblMetazoa" id="SCAU002759-RC">
    <property type="protein sequence ID" value="SCAU002759-PC"/>
    <property type="gene ID" value="SCAU002759"/>
</dbReference>
<dbReference type="EnsemblMetazoa" id="SCAU002759-RD">
    <property type="protein sequence ID" value="SCAU002759-PD"/>
    <property type="gene ID" value="SCAU002759"/>
</dbReference>
<dbReference type="PROSITE" id="PS50058">
    <property type="entry name" value="G_PROTEIN_GAMMA"/>
    <property type="match status" value="1"/>
</dbReference>
<dbReference type="SMART" id="SM01224">
    <property type="entry name" value="G_gamma"/>
    <property type="match status" value="1"/>
</dbReference>
<keyword evidence="14" id="KW-0636">Prenylation</keyword>
<evidence type="ECO:0000313" key="20">
    <source>
        <dbReference type="EnsemblMetazoa" id="SCAU002759-PD"/>
    </source>
</evidence>
<dbReference type="GO" id="GO:0007601">
    <property type="term" value="P:visual perception"/>
    <property type="evidence" value="ECO:0007669"/>
    <property type="project" value="UniProtKB-KW"/>
</dbReference>
<evidence type="ECO:0000256" key="5">
    <source>
        <dbReference type="ARBA" id="ARBA00022475"/>
    </source>
</evidence>
<dbReference type="GO" id="GO:0050909">
    <property type="term" value="P:sensory perception of taste"/>
    <property type="evidence" value="ECO:0007669"/>
    <property type="project" value="InterPro"/>
</dbReference>
<reference evidence="20" key="2">
    <citation type="submission" date="2020-05" db="UniProtKB">
        <authorList>
            <consortium name="EnsemblMetazoa"/>
        </authorList>
    </citation>
    <scope>IDENTIFICATION</scope>
    <source>
        <strain evidence="20">USDA</strain>
    </source>
</reference>
<dbReference type="InterPro" id="IPR039227">
    <property type="entry name" value="GNG13"/>
</dbReference>
<keyword evidence="10 18" id="KW-0472">Membrane</keyword>
<keyword evidence="21" id="KW-1185">Reference proteome</keyword>
<evidence type="ECO:0000259" key="19">
    <source>
        <dbReference type="PROSITE" id="PS50058"/>
    </source>
</evidence>
<evidence type="ECO:0000256" key="8">
    <source>
        <dbReference type="ARBA" id="ARBA00022606"/>
    </source>
</evidence>
<accession>A0A1I8NWZ2</accession>
<comment type="function">
    <text evidence="17">Guanine nucleotide-binding proteins (G proteins) are involved as a modulator or transducer in various transmembrane signaling systems. The beta and gamma chains are required for the GTPase activity, for replacement of GDP by GTP, and for G protein-effector interaction. This subunit functions in visual transduction in the compound eye.</text>
</comment>
<name>A0A1I8NWZ2_STOCA</name>
<evidence type="ECO:0000256" key="18">
    <source>
        <dbReference type="RuleBase" id="RU004973"/>
    </source>
</evidence>
<dbReference type="GO" id="GO:0031681">
    <property type="term" value="F:G-protein beta-subunit binding"/>
    <property type="evidence" value="ECO:0007669"/>
    <property type="project" value="InterPro"/>
</dbReference>
<dbReference type="KEGG" id="scac:106086062"/>
<keyword evidence="9" id="KW-0007">Acetylation</keyword>
<evidence type="ECO:0000256" key="11">
    <source>
        <dbReference type="ARBA" id="ARBA00023224"/>
    </source>
</evidence>
<evidence type="ECO:0000256" key="10">
    <source>
        <dbReference type="ARBA" id="ARBA00023136"/>
    </source>
</evidence>
<evidence type="ECO:0000256" key="1">
    <source>
        <dbReference type="ARBA" id="ARBA00004342"/>
    </source>
</evidence>
<protein>
    <recommendedName>
        <fullName evidence="18">Guanine nucleotide-binding protein subunit gamma</fullName>
    </recommendedName>
</protein>
<dbReference type="GO" id="GO:0007200">
    <property type="term" value="P:phospholipase C-activating G protein-coupled receptor signaling pathway"/>
    <property type="evidence" value="ECO:0007669"/>
    <property type="project" value="InterPro"/>
</dbReference>
<proteinExistence type="inferred from homology"/>
<keyword evidence="5 18" id="KW-1003">Cell membrane</keyword>
<organism evidence="20 21">
    <name type="scientific">Stomoxys calcitrans</name>
    <name type="common">Stable fly</name>
    <name type="synonym">Conops calcitrans</name>
    <dbReference type="NCBI Taxonomy" id="35570"/>
    <lineage>
        <taxon>Eukaryota</taxon>
        <taxon>Metazoa</taxon>
        <taxon>Ecdysozoa</taxon>
        <taxon>Arthropoda</taxon>
        <taxon>Hexapoda</taxon>
        <taxon>Insecta</taxon>
        <taxon>Pterygota</taxon>
        <taxon>Neoptera</taxon>
        <taxon>Endopterygota</taxon>
        <taxon>Diptera</taxon>
        <taxon>Brachycera</taxon>
        <taxon>Muscomorpha</taxon>
        <taxon>Muscoidea</taxon>
        <taxon>Muscidae</taxon>
        <taxon>Stomoxys</taxon>
    </lineage>
</organism>
<evidence type="ECO:0000313" key="21">
    <source>
        <dbReference type="Proteomes" id="UP000095300"/>
    </source>
</evidence>
<dbReference type="GO" id="GO:0005834">
    <property type="term" value="C:heterotrimeric G-protein complex"/>
    <property type="evidence" value="ECO:0007669"/>
    <property type="project" value="InterPro"/>
</dbReference>
<dbReference type="PANTHER" id="PTHR15936:SF2">
    <property type="entry name" value="GUANINE NUCLEOTIDE-BINDING PROTEIN G(I)_G(S)_G(O) SUBUNIT GAMMA-13"/>
    <property type="match status" value="1"/>
</dbReference>
<evidence type="ECO:0000256" key="7">
    <source>
        <dbReference type="ARBA" id="ARBA00022490"/>
    </source>
</evidence>
<evidence type="ECO:0000256" key="4">
    <source>
        <dbReference type="ARBA" id="ARBA00007431"/>
    </source>
</evidence>
<dbReference type="GO" id="GO:0016028">
    <property type="term" value="C:rhabdomere"/>
    <property type="evidence" value="ECO:0007669"/>
    <property type="project" value="UniProtKB-SubCell"/>
</dbReference>
<evidence type="ECO:0000256" key="6">
    <source>
        <dbReference type="ARBA" id="ARBA00022481"/>
    </source>
</evidence>
<dbReference type="Pfam" id="PF00631">
    <property type="entry name" value="G-gamma"/>
    <property type="match status" value="1"/>
</dbReference>
<evidence type="ECO:0000256" key="14">
    <source>
        <dbReference type="ARBA" id="ARBA00023289"/>
    </source>
</evidence>
<evidence type="ECO:0000256" key="13">
    <source>
        <dbReference type="ARBA" id="ARBA00023288"/>
    </source>
</evidence>
<dbReference type="InterPro" id="IPR036284">
    <property type="entry name" value="GGL_sf"/>
</dbReference>
<keyword evidence="8" id="KW-0716">Sensory transduction</keyword>
<comment type="similarity">
    <text evidence="4 18">Belongs to the G protein gamma family.</text>
</comment>
<evidence type="ECO:0000256" key="16">
    <source>
        <dbReference type="ARBA" id="ARBA00043944"/>
    </source>
</evidence>
<dbReference type="CDD" id="cd00068">
    <property type="entry name" value="GGL"/>
    <property type="match status" value="1"/>
</dbReference>
<keyword evidence="12" id="KW-0966">Cell projection</keyword>
<gene>
    <name evidence="20" type="primary">106086062</name>
</gene>
<dbReference type="InterPro" id="IPR001770">
    <property type="entry name" value="G-protein_gamma"/>
</dbReference>
<dbReference type="VEuPathDB" id="VectorBase:SCAU002759"/>
<dbReference type="Gene3D" id="4.10.260.10">
    <property type="entry name" value="Transducin (heterotrimeric G protein), gamma chain"/>
    <property type="match status" value="1"/>
</dbReference>
<dbReference type="OrthoDB" id="9922095at2759"/>
<evidence type="ECO:0000256" key="9">
    <source>
        <dbReference type="ARBA" id="ARBA00022990"/>
    </source>
</evidence>
<keyword evidence="6" id="KW-0488">Methylation</keyword>
<dbReference type="PANTHER" id="PTHR15936">
    <property type="entry name" value="GUANINE NUCLEOTIDE-BINDING PROTEIN G I /G S /G O GAMMA-13 SUBUNIT"/>
    <property type="match status" value="1"/>
</dbReference>
<comment type="subcellular location">
    <subcellularLocation>
        <location evidence="1 18">Cell membrane</location>
        <topology evidence="1 18">Lipid-anchor</topology>
        <orientation evidence="1 18">Cytoplasmic side</orientation>
    </subcellularLocation>
    <subcellularLocation>
        <location evidence="2">Cell projection</location>
        <location evidence="2">Axon</location>
    </subcellularLocation>
    <subcellularLocation>
        <location evidence="16">Cell projection</location>
        <location evidence="16">Rhabdomere</location>
    </subcellularLocation>
    <subcellularLocation>
        <location evidence="3">Cytoplasm</location>
    </subcellularLocation>
</comment>
<dbReference type="InterPro" id="IPR015898">
    <property type="entry name" value="G-protein_gamma-like_dom"/>
</dbReference>
<dbReference type="PRINTS" id="PR00321">
    <property type="entry name" value="GPROTEING"/>
</dbReference>
<comment type="subunit">
    <text evidence="18">G proteins are composed of 3 units; alpha, beta and gamma.</text>
</comment>
<dbReference type="STRING" id="35570.A0A1I8NWZ2"/>
<feature type="domain" description="G protein gamma" evidence="19">
    <location>
        <begin position="5"/>
        <end position="72"/>
    </location>
</feature>
<dbReference type="GO" id="GO:0030424">
    <property type="term" value="C:axon"/>
    <property type="evidence" value="ECO:0007669"/>
    <property type="project" value="UniProtKB-SubCell"/>
</dbReference>
<evidence type="ECO:0000256" key="17">
    <source>
        <dbReference type="ARBA" id="ARBA00057841"/>
    </source>
</evidence>
<dbReference type="EnsemblMetazoa" id="SCAU002759-RB">
    <property type="protein sequence ID" value="SCAU002759-PB"/>
    <property type="gene ID" value="SCAU002759"/>
</dbReference>
<dbReference type="GO" id="GO:0005737">
    <property type="term" value="C:cytoplasm"/>
    <property type="evidence" value="ECO:0007669"/>
    <property type="project" value="UniProtKB-SubCell"/>
</dbReference>
<evidence type="ECO:0000256" key="3">
    <source>
        <dbReference type="ARBA" id="ARBA00004496"/>
    </source>
</evidence>
<dbReference type="AlphaFoldDB" id="A0A1I8NWZ2"/>
<evidence type="ECO:0000256" key="12">
    <source>
        <dbReference type="ARBA" id="ARBA00023273"/>
    </source>
</evidence>
<reference evidence="21" key="1">
    <citation type="submission" date="2015-05" db="EMBL/GenBank/DDBJ databases">
        <authorList>
            <person name="Wilson R.K."/>
            <person name="Warren W.C."/>
            <person name="Olafson P."/>
        </authorList>
    </citation>
    <scope>NUCLEOTIDE SEQUENCE [LARGE SCALE GENOMIC DNA]</scope>
    <source>
        <strain evidence="21">USDA</strain>
    </source>
</reference>
<keyword evidence="11 18" id="KW-0807">Transducer</keyword>
<evidence type="ECO:0000256" key="15">
    <source>
        <dbReference type="ARBA" id="ARBA00023305"/>
    </source>
</evidence>
<keyword evidence="13 18" id="KW-0449">Lipoprotein</keyword>
<dbReference type="SMART" id="SM00224">
    <property type="entry name" value="GGL"/>
    <property type="match status" value="1"/>
</dbReference>
<keyword evidence="15" id="KW-0844">Vision</keyword>